<evidence type="ECO:0000313" key="3">
    <source>
        <dbReference type="Proteomes" id="UP000009026"/>
    </source>
</evidence>
<keyword evidence="3" id="KW-1185">Reference proteome</keyword>
<reference evidence="2 3" key="1">
    <citation type="journal article" date="2016" name="PLoS ONE">
        <title>Complete Genome Sequence and Comparative Genomics of a Novel Myxobacterium Myxococcus hansupus.</title>
        <authorList>
            <person name="Sharma G."/>
            <person name="Narwani T."/>
            <person name="Subramanian S."/>
        </authorList>
    </citation>
    <scope>NUCLEOTIDE SEQUENCE [LARGE SCALE GENOMIC DNA]</scope>
    <source>
        <strain evidence="3">mixupus</strain>
    </source>
</reference>
<gene>
    <name evidence="2" type="ORF">A176_000185</name>
</gene>
<accession>A0A0H4WNX7</accession>
<evidence type="ECO:0000256" key="1">
    <source>
        <dbReference type="SAM" id="SignalP"/>
    </source>
</evidence>
<dbReference type="EMBL" id="CP012109">
    <property type="protein sequence ID" value="AKQ63273.1"/>
    <property type="molecule type" value="Genomic_DNA"/>
</dbReference>
<dbReference type="KEGG" id="mym:A176_000185"/>
<keyword evidence="1" id="KW-0732">Signal</keyword>
<feature type="chain" id="PRO_5005212834" evidence="1">
    <location>
        <begin position="30"/>
        <end position="273"/>
    </location>
</feature>
<dbReference type="Proteomes" id="UP000009026">
    <property type="component" value="Chromosome"/>
</dbReference>
<protein>
    <submittedName>
        <fullName evidence="2">Uncharacterized protein</fullName>
    </submittedName>
</protein>
<sequence length="273" mass="29103">MRPFRQMKSALWAAVFSLALPLGEAQAQACVEFAGLQHCGVGAAKVSRTQQGVQIDNPDTSGKSGVAIHTPPAAAWNFEAQTDGAQRQQFTAYAESAPVSTSSVESRPDLTAYSATFTGSGEETTYSVLAYRSGRLVAAIGGVRSGEVGAVGVMIPTPGRTPSCRPIGQTLEQCRTVCRNNGYLNCNYCNMPCRPSGGFGGATYNSACFWRYTLQQQAVRLANGQTVEADEIVMQEEVSGPSNYPYLNFNRIDMQSTARTTVITGESIVPASK</sequence>
<dbReference type="AlphaFoldDB" id="A0A0H4WNX7"/>
<dbReference type="OrthoDB" id="5385046at2"/>
<dbReference type="STRING" id="1297742.A176_000185"/>
<name>A0A0H4WNX7_9BACT</name>
<proteinExistence type="predicted"/>
<organism evidence="2 3">
    <name type="scientific">Pseudomyxococcus hansupus</name>
    <dbReference type="NCBI Taxonomy" id="1297742"/>
    <lineage>
        <taxon>Bacteria</taxon>
        <taxon>Pseudomonadati</taxon>
        <taxon>Myxococcota</taxon>
        <taxon>Myxococcia</taxon>
        <taxon>Myxococcales</taxon>
        <taxon>Cystobacterineae</taxon>
        <taxon>Myxococcaceae</taxon>
        <taxon>Pseudomyxococcus</taxon>
    </lineage>
</organism>
<evidence type="ECO:0000313" key="2">
    <source>
        <dbReference type="EMBL" id="AKQ63273.1"/>
    </source>
</evidence>
<dbReference type="RefSeq" id="WP_002633375.1">
    <property type="nucleotide sequence ID" value="NZ_CP012109.1"/>
</dbReference>
<dbReference type="PATRIC" id="fig|1297742.4.peg.192"/>
<feature type="signal peptide" evidence="1">
    <location>
        <begin position="1"/>
        <end position="29"/>
    </location>
</feature>